<dbReference type="FunFam" id="1.10.750.20:FF:000001">
    <property type="entry name" value="Ankyrin repeat and SOCS box containing 1"/>
    <property type="match status" value="1"/>
</dbReference>
<dbReference type="InterPro" id="IPR036036">
    <property type="entry name" value="SOCS_box-like_dom_sf"/>
</dbReference>
<dbReference type="PROSITE" id="PS50225">
    <property type="entry name" value="SOCS"/>
    <property type="match status" value="1"/>
</dbReference>
<proteinExistence type="predicted"/>
<name>A0AAE1ANP9_9GAST</name>
<keyword evidence="3" id="KW-1185">Reference proteome</keyword>
<dbReference type="Gene3D" id="1.10.750.20">
    <property type="entry name" value="SOCS box"/>
    <property type="match status" value="1"/>
</dbReference>
<dbReference type="EMBL" id="JAWDGP010001486">
    <property type="protein sequence ID" value="KAK3791078.1"/>
    <property type="molecule type" value="Genomic_DNA"/>
</dbReference>
<dbReference type="SUPFAM" id="SSF158235">
    <property type="entry name" value="SOCS box-like"/>
    <property type="match status" value="1"/>
</dbReference>
<dbReference type="SMART" id="SM00969">
    <property type="entry name" value="SOCS_box"/>
    <property type="match status" value="1"/>
</dbReference>
<sequence>MYFYSNYVQARLGEQDEALVWLRTALKRVVPLQQLCRKVIRRHSGHNLWEKVERLPVPRALKDYVLMKDVLEHKNESVV</sequence>
<reference evidence="2" key="1">
    <citation type="journal article" date="2023" name="G3 (Bethesda)">
        <title>A reference genome for the long-term kleptoplast-retaining sea slug Elysia crispata morphotype clarki.</title>
        <authorList>
            <person name="Eastman K.E."/>
            <person name="Pendleton A.L."/>
            <person name="Shaikh M.A."/>
            <person name="Suttiyut T."/>
            <person name="Ogas R."/>
            <person name="Tomko P."/>
            <person name="Gavelis G."/>
            <person name="Widhalm J.R."/>
            <person name="Wisecaver J.H."/>
        </authorList>
    </citation>
    <scope>NUCLEOTIDE SEQUENCE</scope>
    <source>
        <strain evidence="2">ECLA1</strain>
    </source>
</reference>
<dbReference type="AlphaFoldDB" id="A0AAE1ANP9"/>
<evidence type="ECO:0000259" key="1">
    <source>
        <dbReference type="PROSITE" id="PS50225"/>
    </source>
</evidence>
<gene>
    <name evidence="2" type="ORF">RRG08_010482</name>
</gene>
<dbReference type="GO" id="GO:0035556">
    <property type="term" value="P:intracellular signal transduction"/>
    <property type="evidence" value="ECO:0007669"/>
    <property type="project" value="InterPro"/>
</dbReference>
<comment type="caution">
    <text evidence="2">The sequence shown here is derived from an EMBL/GenBank/DDBJ whole genome shotgun (WGS) entry which is preliminary data.</text>
</comment>
<dbReference type="Pfam" id="PF07525">
    <property type="entry name" value="SOCS_box"/>
    <property type="match status" value="1"/>
</dbReference>
<protein>
    <recommendedName>
        <fullName evidence="1">SOCS box domain-containing protein</fullName>
    </recommendedName>
</protein>
<evidence type="ECO:0000313" key="3">
    <source>
        <dbReference type="Proteomes" id="UP001283361"/>
    </source>
</evidence>
<dbReference type="SMART" id="SM00253">
    <property type="entry name" value="SOCS"/>
    <property type="match status" value="1"/>
</dbReference>
<dbReference type="CDD" id="cd03587">
    <property type="entry name" value="SOCS"/>
    <property type="match status" value="1"/>
</dbReference>
<accession>A0AAE1ANP9</accession>
<dbReference type="Proteomes" id="UP001283361">
    <property type="component" value="Unassembled WGS sequence"/>
</dbReference>
<organism evidence="2 3">
    <name type="scientific">Elysia crispata</name>
    <name type="common">lettuce slug</name>
    <dbReference type="NCBI Taxonomy" id="231223"/>
    <lineage>
        <taxon>Eukaryota</taxon>
        <taxon>Metazoa</taxon>
        <taxon>Spiralia</taxon>
        <taxon>Lophotrochozoa</taxon>
        <taxon>Mollusca</taxon>
        <taxon>Gastropoda</taxon>
        <taxon>Heterobranchia</taxon>
        <taxon>Euthyneura</taxon>
        <taxon>Panpulmonata</taxon>
        <taxon>Sacoglossa</taxon>
        <taxon>Placobranchoidea</taxon>
        <taxon>Plakobranchidae</taxon>
        <taxon>Elysia</taxon>
    </lineage>
</organism>
<feature type="domain" description="SOCS box" evidence="1">
    <location>
        <begin position="27"/>
        <end position="65"/>
    </location>
</feature>
<dbReference type="InterPro" id="IPR001496">
    <property type="entry name" value="SOCS_box"/>
</dbReference>
<evidence type="ECO:0000313" key="2">
    <source>
        <dbReference type="EMBL" id="KAK3791078.1"/>
    </source>
</evidence>